<reference evidence="2" key="2">
    <citation type="submission" date="2020-09" db="EMBL/GenBank/DDBJ databases">
        <authorList>
            <person name="Sun Q."/>
            <person name="Kim S."/>
        </authorList>
    </citation>
    <scope>NUCLEOTIDE SEQUENCE</scope>
    <source>
        <strain evidence="2">KCTC 42249</strain>
    </source>
</reference>
<keyword evidence="1" id="KW-0732">Signal</keyword>
<dbReference type="AlphaFoldDB" id="A0A8J3DMD5"/>
<comment type="caution">
    <text evidence="2">The sequence shown here is derived from an EMBL/GenBank/DDBJ whole genome shotgun (WGS) entry which is preliminary data.</text>
</comment>
<keyword evidence="2" id="KW-0547">Nucleotide-binding</keyword>
<feature type="signal peptide" evidence="1">
    <location>
        <begin position="1"/>
        <end position="21"/>
    </location>
</feature>
<protein>
    <submittedName>
        <fullName evidence="2">ATP-binding protein</fullName>
    </submittedName>
</protein>
<dbReference type="EMBL" id="BMZQ01000001">
    <property type="protein sequence ID" value="GHD09162.1"/>
    <property type="molecule type" value="Genomic_DNA"/>
</dbReference>
<dbReference type="Proteomes" id="UP000630142">
    <property type="component" value="Unassembled WGS sequence"/>
</dbReference>
<dbReference type="RefSeq" id="WP_189502081.1">
    <property type="nucleotide sequence ID" value="NZ_BMZQ01000001.1"/>
</dbReference>
<evidence type="ECO:0000313" key="3">
    <source>
        <dbReference type="Proteomes" id="UP000630142"/>
    </source>
</evidence>
<dbReference type="GO" id="GO:0005524">
    <property type="term" value="F:ATP binding"/>
    <property type="evidence" value="ECO:0007669"/>
    <property type="project" value="UniProtKB-KW"/>
</dbReference>
<accession>A0A8J3DMD5</accession>
<organism evidence="2 3">
    <name type="scientific">Tianweitania populi</name>
    <dbReference type="NCBI Taxonomy" id="1607949"/>
    <lineage>
        <taxon>Bacteria</taxon>
        <taxon>Pseudomonadati</taxon>
        <taxon>Pseudomonadota</taxon>
        <taxon>Alphaproteobacteria</taxon>
        <taxon>Hyphomicrobiales</taxon>
        <taxon>Phyllobacteriaceae</taxon>
        <taxon>Tianweitania</taxon>
    </lineage>
</organism>
<evidence type="ECO:0000313" key="2">
    <source>
        <dbReference type="EMBL" id="GHD09162.1"/>
    </source>
</evidence>
<gene>
    <name evidence="2" type="ORF">GCM10016234_09640</name>
</gene>
<keyword evidence="2" id="KW-0067">ATP-binding</keyword>
<evidence type="ECO:0000256" key="1">
    <source>
        <dbReference type="SAM" id="SignalP"/>
    </source>
</evidence>
<proteinExistence type="predicted"/>
<name>A0A8J3DMD5_9HYPH</name>
<feature type="chain" id="PRO_5035228918" evidence="1">
    <location>
        <begin position="22"/>
        <end position="285"/>
    </location>
</feature>
<dbReference type="InterPro" id="IPR015000">
    <property type="entry name" value="EipB-like"/>
</dbReference>
<keyword evidence="3" id="KW-1185">Reference proteome</keyword>
<dbReference type="Pfam" id="PF08904">
    <property type="entry name" value="EipB_like"/>
    <property type="match status" value="1"/>
</dbReference>
<sequence>MRIVRAVVPTLVLLAPVAAHAQGAVTLIPHRAVYDLKLDKATEQSGISNISGRMVYEFNGSPCEGYTVTFRFVTEIDTADATRVTDQQTTTFEDAEGKTFNFATKSYIDRALDRELRGAATRQAEAVDVKIEKPQPNDIKLPATQFPTQHMMELVNRAEKGDTFYETTLFDGSDEADKVMTTTIVIGKPTKEKTGDPEAGPLKTMAEDTYWPVNIAYFDLVGEGGEETPDYRTSFKLHANGLTRDLVMDYGDFSMTGTLVNLDVLDKPSKPCPVDKVEPKPQPKP</sequence>
<reference evidence="2" key="1">
    <citation type="journal article" date="2014" name="Int. J. Syst. Evol. Microbiol.">
        <title>Complete genome sequence of Corynebacterium casei LMG S-19264T (=DSM 44701T), isolated from a smear-ripened cheese.</title>
        <authorList>
            <consortium name="US DOE Joint Genome Institute (JGI-PGF)"/>
            <person name="Walter F."/>
            <person name="Albersmeier A."/>
            <person name="Kalinowski J."/>
            <person name="Ruckert C."/>
        </authorList>
    </citation>
    <scope>NUCLEOTIDE SEQUENCE</scope>
    <source>
        <strain evidence="2">KCTC 42249</strain>
    </source>
</reference>